<evidence type="ECO:0000256" key="4">
    <source>
        <dbReference type="ARBA" id="ARBA00022827"/>
    </source>
</evidence>
<dbReference type="Gene3D" id="3.50.50.60">
    <property type="entry name" value="FAD/NAD(P)-binding domain"/>
    <property type="match status" value="1"/>
</dbReference>
<keyword evidence="3" id="KW-0285">Flavoprotein</keyword>
<comment type="similarity">
    <text evidence="2">Belongs to the GMC oxidoreductase family.</text>
</comment>
<evidence type="ECO:0000313" key="6">
    <source>
        <dbReference type="EMBL" id="KAJ8311668.1"/>
    </source>
</evidence>
<dbReference type="Gene3D" id="3.30.560.10">
    <property type="entry name" value="Glucose Oxidase, domain 3"/>
    <property type="match status" value="1"/>
</dbReference>
<evidence type="ECO:0000256" key="3">
    <source>
        <dbReference type="ARBA" id="ARBA00022630"/>
    </source>
</evidence>
<dbReference type="InterPro" id="IPR000172">
    <property type="entry name" value="GMC_OxRdtase_N"/>
</dbReference>
<dbReference type="EMBL" id="JARBDR010000496">
    <property type="protein sequence ID" value="KAJ8311668.1"/>
    <property type="molecule type" value="Genomic_DNA"/>
</dbReference>
<protein>
    <recommendedName>
        <fullName evidence="5">Glucose-methanol-choline oxidoreductase N-terminal domain-containing protein</fullName>
    </recommendedName>
</protein>
<reference evidence="6 7" key="1">
    <citation type="submission" date="2022-12" db="EMBL/GenBank/DDBJ databases">
        <title>Chromosome-level genome of Tegillarca granosa.</title>
        <authorList>
            <person name="Kim J."/>
        </authorList>
    </citation>
    <scope>NUCLEOTIDE SEQUENCE [LARGE SCALE GENOMIC DNA]</scope>
    <source>
        <strain evidence="6">Teg-2019</strain>
        <tissue evidence="6">Adductor muscle</tissue>
    </source>
</reference>
<dbReference type="SUPFAM" id="SSF51905">
    <property type="entry name" value="FAD/NAD(P)-binding domain"/>
    <property type="match status" value="1"/>
</dbReference>
<keyword evidence="7" id="KW-1185">Reference proteome</keyword>
<sequence>MFATGINIRDSGNQNLLYGGIEVTDYFLANNIGAGAAGIPASARLSEDPDVNVCLFEAGPTDRRNVAIETPKFWPGIGFHPGEILWNHTTVPQTGLKDRSILTSTARVIGGSTSHNAMLYFRGFKNDFDSWAANGAKGWSYRDVMPYYSKLENLEIPNARPDCKFKNE</sequence>
<dbReference type="PANTHER" id="PTHR11552">
    <property type="entry name" value="GLUCOSE-METHANOL-CHOLINE GMC OXIDOREDUCTASE"/>
    <property type="match status" value="1"/>
</dbReference>
<keyword evidence="4" id="KW-0274">FAD</keyword>
<organism evidence="6 7">
    <name type="scientific">Tegillarca granosa</name>
    <name type="common">Malaysian cockle</name>
    <name type="synonym">Anadara granosa</name>
    <dbReference type="NCBI Taxonomy" id="220873"/>
    <lineage>
        <taxon>Eukaryota</taxon>
        <taxon>Metazoa</taxon>
        <taxon>Spiralia</taxon>
        <taxon>Lophotrochozoa</taxon>
        <taxon>Mollusca</taxon>
        <taxon>Bivalvia</taxon>
        <taxon>Autobranchia</taxon>
        <taxon>Pteriomorphia</taxon>
        <taxon>Arcoida</taxon>
        <taxon>Arcoidea</taxon>
        <taxon>Arcidae</taxon>
        <taxon>Tegillarca</taxon>
    </lineage>
</organism>
<dbReference type="InterPro" id="IPR012132">
    <property type="entry name" value="GMC_OxRdtase"/>
</dbReference>
<dbReference type="PANTHER" id="PTHR11552:SF147">
    <property type="entry name" value="CHOLINE DEHYDROGENASE, MITOCHONDRIAL"/>
    <property type="match status" value="1"/>
</dbReference>
<accession>A0ABQ9F7Q8</accession>
<dbReference type="Proteomes" id="UP001217089">
    <property type="component" value="Unassembled WGS sequence"/>
</dbReference>
<name>A0ABQ9F7Q8_TEGGR</name>
<evidence type="ECO:0000256" key="1">
    <source>
        <dbReference type="ARBA" id="ARBA00001974"/>
    </source>
</evidence>
<proteinExistence type="inferred from homology"/>
<comment type="cofactor">
    <cofactor evidence="1">
        <name>FAD</name>
        <dbReference type="ChEBI" id="CHEBI:57692"/>
    </cofactor>
</comment>
<dbReference type="Pfam" id="PF00732">
    <property type="entry name" value="GMC_oxred_N"/>
    <property type="match status" value="1"/>
</dbReference>
<gene>
    <name evidence="6" type="ORF">KUTeg_011023</name>
</gene>
<comment type="caution">
    <text evidence="6">The sequence shown here is derived from an EMBL/GenBank/DDBJ whole genome shotgun (WGS) entry which is preliminary data.</text>
</comment>
<evidence type="ECO:0000313" key="7">
    <source>
        <dbReference type="Proteomes" id="UP001217089"/>
    </source>
</evidence>
<feature type="domain" description="Glucose-methanol-choline oxidoreductase N-terminal" evidence="5">
    <location>
        <begin position="97"/>
        <end position="153"/>
    </location>
</feature>
<evidence type="ECO:0000259" key="5">
    <source>
        <dbReference type="Pfam" id="PF00732"/>
    </source>
</evidence>
<dbReference type="InterPro" id="IPR036188">
    <property type="entry name" value="FAD/NAD-bd_sf"/>
</dbReference>
<evidence type="ECO:0000256" key="2">
    <source>
        <dbReference type="ARBA" id="ARBA00010790"/>
    </source>
</evidence>